<comment type="caution">
    <text evidence="2">The sequence shown here is derived from an EMBL/GenBank/DDBJ whole genome shotgun (WGS) entry which is preliminary data.</text>
</comment>
<reference evidence="2 3" key="1">
    <citation type="journal article" date="2018" name="Front. Plant Sci.">
        <title>Red Clover (Trifolium pratense) and Zigzag Clover (T. medium) - A Picture of Genomic Similarities and Differences.</title>
        <authorList>
            <person name="Dluhosova J."/>
            <person name="Istvanek J."/>
            <person name="Nedelnik J."/>
            <person name="Repkova J."/>
        </authorList>
    </citation>
    <scope>NUCLEOTIDE SEQUENCE [LARGE SCALE GENOMIC DNA]</scope>
    <source>
        <strain evidence="3">cv. 10/8</strain>
        <tissue evidence="2">Leaf</tissue>
    </source>
</reference>
<dbReference type="EMBL" id="LXQA010087072">
    <property type="protein sequence ID" value="MCI13142.1"/>
    <property type="molecule type" value="Genomic_DNA"/>
</dbReference>
<protein>
    <recommendedName>
        <fullName evidence="1">Tf2-1-like SH3-like domain-containing protein</fullName>
    </recommendedName>
</protein>
<sequence length="158" mass="18367">MKKYVDASRRDVNFNVGEWVFLKLRPHRQQSVIKRIHQKLAARFYGPFQVVEKIGEVAYRLQLPAESKIHPVFHASLLKRAIGNYEVHGTLPNDLDMAEEDDHYPALVVGSRVTIRKGVFVPQSLIQWKNKSLDDVTWEDNEVLRGQFPDFILEDKDI</sequence>
<dbReference type="PANTHER" id="PTHR46148:SF52">
    <property type="entry name" value="OS04G0603800 PROTEIN"/>
    <property type="match status" value="1"/>
</dbReference>
<proteinExistence type="predicted"/>
<keyword evidence="3" id="KW-1185">Reference proteome</keyword>
<evidence type="ECO:0000259" key="1">
    <source>
        <dbReference type="Pfam" id="PF24626"/>
    </source>
</evidence>
<dbReference type="Proteomes" id="UP000265520">
    <property type="component" value="Unassembled WGS sequence"/>
</dbReference>
<dbReference type="AlphaFoldDB" id="A0A392PMY0"/>
<accession>A0A392PMY0</accession>
<dbReference type="Pfam" id="PF24626">
    <property type="entry name" value="SH3_Tf2-1"/>
    <property type="match status" value="1"/>
</dbReference>
<evidence type="ECO:0000313" key="3">
    <source>
        <dbReference type="Proteomes" id="UP000265520"/>
    </source>
</evidence>
<feature type="non-terminal residue" evidence="2">
    <location>
        <position position="158"/>
    </location>
</feature>
<dbReference type="InterPro" id="IPR016197">
    <property type="entry name" value="Chromo-like_dom_sf"/>
</dbReference>
<name>A0A392PMY0_9FABA</name>
<evidence type="ECO:0000313" key="2">
    <source>
        <dbReference type="EMBL" id="MCI13142.1"/>
    </source>
</evidence>
<dbReference type="InterPro" id="IPR056924">
    <property type="entry name" value="SH3_Tf2-1"/>
</dbReference>
<dbReference type="SUPFAM" id="SSF54160">
    <property type="entry name" value="Chromo domain-like"/>
    <property type="match status" value="1"/>
</dbReference>
<organism evidence="2 3">
    <name type="scientific">Trifolium medium</name>
    <dbReference type="NCBI Taxonomy" id="97028"/>
    <lineage>
        <taxon>Eukaryota</taxon>
        <taxon>Viridiplantae</taxon>
        <taxon>Streptophyta</taxon>
        <taxon>Embryophyta</taxon>
        <taxon>Tracheophyta</taxon>
        <taxon>Spermatophyta</taxon>
        <taxon>Magnoliopsida</taxon>
        <taxon>eudicotyledons</taxon>
        <taxon>Gunneridae</taxon>
        <taxon>Pentapetalae</taxon>
        <taxon>rosids</taxon>
        <taxon>fabids</taxon>
        <taxon>Fabales</taxon>
        <taxon>Fabaceae</taxon>
        <taxon>Papilionoideae</taxon>
        <taxon>50 kb inversion clade</taxon>
        <taxon>NPAAA clade</taxon>
        <taxon>Hologalegina</taxon>
        <taxon>IRL clade</taxon>
        <taxon>Trifolieae</taxon>
        <taxon>Trifolium</taxon>
    </lineage>
</organism>
<feature type="domain" description="Tf2-1-like SH3-like" evidence="1">
    <location>
        <begin position="17"/>
        <end position="81"/>
    </location>
</feature>
<dbReference type="PANTHER" id="PTHR46148">
    <property type="entry name" value="CHROMO DOMAIN-CONTAINING PROTEIN"/>
    <property type="match status" value="1"/>
</dbReference>